<dbReference type="PROSITE" id="PS50931">
    <property type="entry name" value="HTH_LYSR"/>
    <property type="match status" value="1"/>
</dbReference>
<dbReference type="SUPFAM" id="SSF53850">
    <property type="entry name" value="Periplasmic binding protein-like II"/>
    <property type="match status" value="1"/>
</dbReference>
<comment type="similarity">
    <text evidence="1">Belongs to the LysR transcriptional regulatory family.</text>
</comment>
<dbReference type="InterPro" id="IPR036390">
    <property type="entry name" value="WH_DNA-bd_sf"/>
</dbReference>
<organism evidence="7 8">
    <name type="scientific">Gibbsiella quercinecans</name>
    <dbReference type="NCBI Taxonomy" id="929813"/>
    <lineage>
        <taxon>Bacteria</taxon>
        <taxon>Pseudomonadati</taxon>
        <taxon>Pseudomonadota</taxon>
        <taxon>Gammaproteobacteria</taxon>
        <taxon>Enterobacterales</taxon>
        <taxon>Yersiniaceae</taxon>
        <taxon>Gibbsiella</taxon>
    </lineage>
</organism>
<dbReference type="Gene3D" id="3.40.190.10">
    <property type="entry name" value="Periplasmic binding protein-like II"/>
    <property type="match status" value="2"/>
</dbReference>
<proteinExistence type="inferred from homology"/>
<keyword evidence="4" id="KW-0238">DNA-binding</keyword>
<dbReference type="KEGG" id="gqu:AWC35_17950"/>
<accession>A0A250B4G8</accession>
<evidence type="ECO:0000256" key="5">
    <source>
        <dbReference type="ARBA" id="ARBA00023163"/>
    </source>
</evidence>
<dbReference type="FunFam" id="1.10.10.10:FF:000001">
    <property type="entry name" value="LysR family transcriptional regulator"/>
    <property type="match status" value="1"/>
</dbReference>
<dbReference type="Gene3D" id="1.10.10.10">
    <property type="entry name" value="Winged helix-like DNA-binding domain superfamily/Winged helix DNA-binding domain"/>
    <property type="match status" value="1"/>
</dbReference>
<keyword evidence="8" id="KW-1185">Reference proteome</keyword>
<dbReference type="AlphaFoldDB" id="A0A250B4G8"/>
<keyword evidence="3" id="KW-0805">Transcription regulation</keyword>
<dbReference type="CDD" id="cd05466">
    <property type="entry name" value="PBP2_LTTR_substrate"/>
    <property type="match status" value="1"/>
</dbReference>
<protein>
    <submittedName>
        <fullName evidence="7">LysR family transcriptional regulator</fullName>
    </submittedName>
</protein>
<keyword evidence="5" id="KW-0804">Transcription</keyword>
<evidence type="ECO:0000313" key="7">
    <source>
        <dbReference type="EMBL" id="ATA21074.1"/>
    </source>
</evidence>
<evidence type="ECO:0000256" key="1">
    <source>
        <dbReference type="ARBA" id="ARBA00009437"/>
    </source>
</evidence>
<dbReference type="GO" id="GO:0032993">
    <property type="term" value="C:protein-DNA complex"/>
    <property type="evidence" value="ECO:0007669"/>
    <property type="project" value="TreeGrafter"/>
</dbReference>
<dbReference type="Proteomes" id="UP000217182">
    <property type="component" value="Chromosome"/>
</dbReference>
<dbReference type="RefSeq" id="WP_095847656.1">
    <property type="nucleotide sequence ID" value="NZ_CP014136.1"/>
</dbReference>
<reference evidence="7 8" key="1">
    <citation type="submission" date="2016-01" db="EMBL/GenBank/DDBJ databases">
        <authorList>
            <person name="Oliw E.H."/>
        </authorList>
    </citation>
    <scope>NUCLEOTIDE SEQUENCE [LARGE SCALE GENOMIC DNA]</scope>
    <source>
        <strain evidence="7 8">FRB97</strain>
    </source>
</reference>
<evidence type="ECO:0000256" key="4">
    <source>
        <dbReference type="ARBA" id="ARBA00023125"/>
    </source>
</evidence>
<dbReference type="EMBL" id="CP014136">
    <property type="protein sequence ID" value="ATA21074.1"/>
    <property type="molecule type" value="Genomic_DNA"/>
</dbReference>
<gene>
    <name evidence="7" type="ORF">AWC35_17950</name>
</gene>
<dbReference type="Pfam" id="PF00126">
    <property type="entry name" value="HTH_1"/>
    <property type="match status" value="1"/>
</dbReference>
<dbReference type="InterPro" id="IPR000847">
    <property type="entry name" value="LysR_HTH_N"/>
</dbReference>
<dbReference type="Pfam" id="PF03466">
    <property type="entry name" value="LysR_substrate"/>
    <property type="match status" value="1"/>
</dbReference>
<dbReference type="SUPFAM" id="SSF46785">
    <property type="entry name" value="Winged helix' DNA-binding domain"/>
    <property type="match status" value="1"/>
</dbReference>
<evidence type="ECO:0000313" key="8">
    <source>
        <dbReference type="Proteomes" id="UP000217182"/>
    </source>
</evidence>
<evidence type="ECO:0000256" key="2">
    <source>
        <dbReference type="ARBA" id="ARBA00022491"/>
    </source>
</evidence>
<evidence type="ECO:0000259" key="6">
    <source>
        <dbReference type="PROSITE" id="PS50931"/>
    </source>
</evidence>
<dbReference type="PANTHER" id="PTHR30346">
    <property type="entry name" value="TRANSCRIPTIONAL DUAL REGULATOR HCAR-RELATED"/>
    <property type="match status" value="1"/>
</dbReference>
<dbReference type="OrthoDB" id="6804990at2"/>
<dbReference type="GO" id="GO:0003677">
    <property type="term" value="F:DNA binding"/>
    <property type="evidence" value="ECO:0007669"/>
    <property type="project" value="UniProtKB-KW"/>
</dbReference>
<keyword evidence="2" id="KW-0678">Repressor</keyword>
<dbReference type="GO" id="GO:0003700">
    <property type="term" value="F:DNA-binding transcription factor activity"/>
    <property type="evidence" value="ECO:0007669"/>
    <property type="project" value="InterPro"/>
</dbReference>
<dbReference type="PANTHER" id="PTHR30346:SF0">
    <property type="entry name" value="HCA OPERON TRANSCRIPTIONAL ACTIVATOR HCAR"/>
    <property type="match status" value="1"/>
</dbReference>
<dbReference type="InterPro" id="IPR036388">
    <property type="entry name" value="WH-like_DNA-bd_sf"/>
</dbReference>
<name>A0A250B4G8_9GAMM</name>
<feature type="domain" description="HTH lysR-type" evidence="6">
    <location>
        <begin position="1"/>
        <end position="58"/>
    </location>
</feature>
<dbReference type="InterPro" id="IPR005119">
    <property type="entry name" value="LysR_subst-bd"/>
</dbReference>
<dbReference type="PRINTS" id="PR00039">
    <property type="entry name" value="HTHLYSR"/>
</dbReference>
<evidence type="ECO:0000256" key="3">
    <source>
        <dbReference type="ARBA" id="ARBA00023015"/>
    </source>
</evidence>
<sequence>MKMQLLYEFMQLANLLNFSQAAQKMNVTQPVLSRHMKMLEDKLGVVLFIRSTHKVALTSAGKLFLEEARKIVQQYEGSLSIINAFAGKGYRQLKIVVLGEAIQDFLTPFLLQFQQDHVDIAIECRDNELDEALRFLEEQSCDLGFLIRPNFLENNRFCALPFLTDPLCVAVNRHHPLAKRGKVSLREVSEWPIIRVDHRESPLFEQFSTRFLDHYNIAYRLDKEYPNLKTCCFNLEYRKDVALLMPKHRQYLLGDNSVLLEVIEDDYWFNLELVWDNQNTNADINIFLTEFRKFLDANHG</sequence>